<evidence type="ECO:0000313" key="7">
    <source>
        <dbReference type="Proteomes" id="UP000468591"/>
    </source>
</evidence>
<dbReference type="EMBL" id="JAABNT010000001">
    <property type="protein sequence ID" value="NEK20832.1"/>
    <property type="molecule type" value="Genomic_DNA"/>
</dbReference>
<sequence>MSVVAKALALLEHFSIQTPELGLSRLTRLAKRDKATTYRHLVALQELGFIEQNPETKAYRIGPAVLHLAEVREKTVPRRDGALAPLQRLADATGETAHASILSGPTLHTLVSCEAQAHSIRAVIDLQKLPLHATASGICTLAFGPADLLEAAKADMARFTAHTATDPAALAEVVGTAQGSGFGRSERGLEDDIYGFAAPLFDQTGQLAGAVAVASVASRVTEDLTRLIYQELIIASREITHSWGGSVPAAIEALWADTLATFKQKDLAP</sequence>
<dbReference type="PROSITE" id="PS51077">
    <property type="entry name" value="HTH_ICLR"/>
    <property type="match status" value="1"/>
</dbReference>
<dbReference type="InterPro" id="IPR050707">
    <property type="entry name" value="HTH_MetabolicPath_Reg"/>
</dbReference>
<dbReference type="Gene3D" id="1.10.10.10">
    <property type="entry name" value="Winged helix-like DNA-binding domain superfamily/Winged helix DNA-binding domain"/>
    <property type="match status" value="1"/>
</dbReference>
<keyword evidence="1" id="KW-0805">Transcription regulation</keyword>
<evidence type="ECO:0000259" key="5">
    <source>
        <dbReference type="PROSITE" id="PS51078"/>
    </source>
</evidence>
<dbReference type="GO" id="GO:0045892">
    <property type="term" value="P:negative regulation of DNA-templated transcription"/>
    <property type="evidence" value="ECO:0007669"/>
    <property type="project" value="TreeGrafter"/>
</dbReference>
<dbReference type="Gene3D" id="3.30.450.40">
    <property type="match status" value="1"/>
</dbReference>
<gene>
    <name evidence="6" type="ORF">GV827_00230</name>
</gene>
<dbReference type="GO" id="GO:0003677">
    <property type="term" value="F:DNA binding"/>
    <property type="evidence" value="ECO:0007669"/>
    <property type="project" value="UniProtKB-KW"/>
</dbReference>
<dbReference type="InterPro" id="IPR036388">
    <property type="entry name" value="WH-like_DNA-bd_sf"/>
</dbReference>
<evidence type="ECO:0000256" key="2">
    <source>
        <dbReference type="ARBA" id="ARBA00023125"/>
    </source>
</evidence>
<name>A0A6P0C3W2_9RHOB</name>
<keyword evidence="7" id="KW-1185">Reference proteome</keyword>
<dbReference type="InterPro" id="IPR005471">
    <property type="entry name" value="Tscrpt_reg_IclR_N"/>
</dbReference>
<feature type="domain" description="HTH iclR-type" evidence="4">
    <location>
        <begin position="1"/>
        <end position="63"/>
    </location>
</feature>
<reference evidence="6 7" key="1">
    <citation type="submission" date="2020-01" db="EMBL/GenBank/DDBJ databases">
        <title>Sulfitobacter sediminilitoris sp. nov., isolated from a tidal flat.</title>
        <authorList>
            <person name="Park S."/>
            <person name="Yoon J.-H."/>
        </authorList>
    </citation>
    <scope>NUCLEOTIDE SEQUENCE [LARGE SCALE GENOMIC DNA]</scope>
    <source>
        <strain evidence="6 7">JBTF-M27</strain>
    </source>
</reference>
<dbReference type="Pfam" id="PF01614">
    <property type="entry name" value="IclR_C"/>
    <property type="match status" value="1"/>
</dbReference>
<dbReference type="SMART" id="SM00346">
    <property type="entry name" value="HTH_ICLR"/>
    <property type="match status" value="1"/>
</dbReference>
<dbReference type="Proteomes" id="UP000468591">
    <property type="component" value="Unassembled WGS sequence"/>
</dbReference>
<dbReference type="PROSITE" id="PS51078">
    <property type="entry name" value="ICLR_ED"/>
    <property type="match status" value="1"/>
</dbReference>
<evidence type="ECO:0000313" key="6">
    <source>
        <dbReference type="EMBL" id="NEK20832.1"/>
    </source>
</evidence>
<evidence type="ECO:0000256" key="3">
    <source>
        <dbReference type="ARBA" id="ARBA00023163"/>
    </source>
</evidence>
<dbReference type="InterPro" id="IPR036390">
    <property type="entry name" value="WH_DNA-bd_sf"/>
</dbReference>
<dbReference type="PANTHER" id="PTHR30136:SF24">
    <property type="entry name" value="HTH-TYPE TRANSCRIPTIONAL REPRESSOR ALLR"/>
    <property type="match status" value="1"/>
</dbReference>
<protein>
    <submittedName>
        <fullName evidence="6">Helix-turn-helix domain-containing protein</fullName>
    </submittedName>
</protein>
<dbReference type="GO" id="GO:0003700">
    <property type="term" value="F:DNA-binding transcription factor activity"/>
    <property type="evidence" value="ECO:0007669"/>
    <property type="project" value="TreeGrafter"/>
</dbReference>
<dbReference type="InterPro" id="IPR014757">
    <property type="entry name" value="Tscrpt_reg_IclR_C"/>
</dbReference>
<comment type="caution">
    <text evidence="6">The sequence shown here is derived from an EMBL/GenBank/DDBJ whole genome shotgun (WGS) entry which is preliminary data.</text>
</comment>
<organism evidence="6 7">
    <name type="scientific">Sulfitobacter sediminilitoris</name>
    <dbReference type="NCBI Taxonomy" id="2698830"/>
    <lineage>
        <taxon>Bacteria</taxon>
        <taxon>Pseudomonadati</taxon>
        <taxon>Pseudomonadota</taxon>
        <taxon>Alphaproteobacteria</taxon>
        <taxon>Rhodobacterales</taxon>
        <taxon>Roseobacteraceae</taxon>
        <taxon>Sulfitobacter</taxon>
    </lineage>
</organism>
<evidence type="ECO:0000259" key="4">
    <source>
        <dbReference type="PROSITE" id="PS51077"/>
    </source>
</evidence>
<evidence type="ECO:0000256" key="1">
    <source>
        <dbReference type="ARBA" id="ARBA00023015"/>
    </source>
</evidence>
<proteinExistence type="predicted"/>
<feature type="domain" description="IclR-ED" evidence="5">
    <location>
        <begin position="64"/>
        <end position="245"/>
    </location>
</feature>
<dbReference type="AlphaFoldDB" id="A0A6P0C3W2"/>
<dbReference type="InterPro" id="IPR029016">
    <property type="entry name" value="GAF-like_dom_sf"/>
</dbReference>
<dbReference type="PANTHER" id="PTHR30136">
    <property type="entry name" value="HELIX-TURN-HELIX TRANSCRIPTIONAL REGULATOR, ICLR FAMILY"/>
    <property type="match status" value="1"/>
</dbReference>
<dbReference type="SUPFAM" id="SSF46785">
    <property type="entry name" value="Winged helix' DNA-binding domain"/>
    <property type="match status" value="1"/>
</dbReference>
<keyword evidence="3" id="KW-0804">Transcription</keyword>
<keyword evidence="2" id="KW-0238">DNA-binding</keyword>
<dbReference type="RefSeq" id="WP_164351692.1">
    <property type="nucleotide sequence ID" value="NZ_JAABNT010000001.1"/>
</dbReference>
<dbReference type="Pfam" id="PF09339">
    <property type="entry name" value="HTH_IclR"/>
    <property type="match status" value="1"/>
</dbReference>
<dbReference type="SUPFAM" id="SSF55781">
    <property type="entry name" value="GAF domain-like"/>
    <property type="match status" value="1"/>
</dbReference>
<accession>A0A6P0C3W2</accession>